<reference evidence="2" key="2">
    <citation type="submission" date="2025-09" db="UniProtKB">
        <authorList>
            <consortium name="Ensembl"/>
        </authorList>
    </citation>
    <scope>IDENTIFICATION</scope>
</reference>
<dbReference type="InterPro" id="IPR036645">
    <property type="entry name" value="Elafin-like_sf"/>
</dbReference>
<dbReference type="SUPFAM" id="SSF57256">
    <property type="entry name" value="Elafin-like"/>
    <property type="match status" value="1"/>
</dbReference>
<dbReference type="AlphaFoldDB" id="A0A8C3SUK8"/>
<dbReference type="GO" id="GO:0005576">
    <property type="term" value="C:extracellular region"/>
    <property type="evidence" value="ECO:0007669"/>
    <property type="project" value="InterPro"/>
</dbReference>
<dbReference type="PRINTS" id="PR00003">
    <property type="entry name" value="4DISULPHCORE"/>
</dbReference>
<dbReference type="Gene3D" id="4.10.75.10">
    <property type="entry name" value="Elafin-like"/>
    <property type="match status" value="1"/>
</dbReference>
<proteinExistence type="predicted"/>
<dbReference type="Ensembl" id="ENSCSRT00000020460.1">
    <property type="protein sequence ID" value="ENSCSRP00000019581.1"/>
    <property type="gene ID" value="ENSCSRG00000014890.1"/>
</dbReference>
<accession>A0A8C3SUK8</accession>
<dbReference type="InterPro" id="IPR008197">
    <property type="entry name" value="WAP_dom"/>
</dbReference>
<dbReference type="Proteomes" id="UP000694403">
    <property type="component" value="Unplaced"/>
</dbReference>
<reference evidence="2" key="1">
    <citation type="submission" date="2025-08" db="UniProtKB">
        <authorList>
            <consortium name="Ensembl"/>
        </authorList>
    </citation>
    <scope>IDENTIFICATION</scope>
</reference>
<organism evidence="2 3">
    <name type="scientific">Chelydra serpentina</name>
    <name type="common">Snapping turtle</name>
    <name type="synonym">Testudo serpentina</name>
    <dbReference type="NCBI Taxonomy" id="8475"/>
    <lineage>
        <taxon>Eukaryota</taxon>
        <taxon>Metazoa</taxon>
        <taxon>Chordata</taxon>
        <taxon>Craniata</taxon>
        <taxon>Vertebrata</taxon>
        <taxon>Euteleostomi</taxon>
        <taxon>Archelosauria</taxon>
        <taxon>Testudinata</taxon>
        <taxon>Testudines</taxon>
        <taxon>Cryptodira</taxon>
        <taxon>Durocryptodira</taxon>
        <taxon>Americhelydia</taxon>
        <taxon>Chelydroidea</taxon>
        <taxon>Chelydridae</taxon>
        <taxon>Chelydra</taxon>
    </lineage>
</organism>
<evidence type="ECO:0000313" key="3">
    <source>
        <dbReference type="Proteomes" id="UP000694403"/>
    </source>
</evidence>
<keyword evidence="3" id="KW-1185">Reference proteome</keyword>
<feature type="domain" description="WAP" evidence="1">
    <location>
        <begin position="33"/>
        <end position="79"/>
    </location>
</feature>
<sequence>GQSEPAPHSTMVKSSSLVLLVGRPLATPWAFPVSEKEGVCPDAVEGANCTEQCQTDGDCEENLKCCQTGCGWRSCLSPGPLCPRRCGAPGGGCAGRCTGPELGPRV</sequence>
<dbReference type="Pfam" id="PF00095">
    <property type="entry name" value="WAP"/>
    <property type="match status" value="1"/>
</dbReference>
<dbReference type="SMART" id="SM00217">
    <property type="entry name" value="WAP"/>
    <property type="match status" value="1"/>
</dbReference>
<evidence type="ECO:0000313" key="2">
    <source>
        <dbReference type="Ensembl" id="ENSCSRP00000019581.1"/>
    </source>
</evidence>
<dbReference type="PROSITE" id="PS51390">
    <property type="entry name" value="WAP"/>
    <property type="match status" value="1"/>
</dbReference>
<evidence type="ECO:0000259" key="1">
    <source>
        <dbReference type="PROSITE" id="PS51390"/>
    </source>
</evidence>
<protein>
    <recommendedName>
        <fullName evidence="1">WAP domain-containing protein</fullName>
    </recommendedName>
</protein>
<name>A0A8C3SUK8_CHESE</name>
<dbReference type="GO" id="GO:0030414">
    <property type="term" value="F:peptidase inhibitor activity"/>
    <property type="evidence" value="ECO:0007669"/>
    <property type="project" value="InterPro"/>
</dbReference>